<reference evidence="1 2" key="1">
    <citation type="submission" date="2016-08" db="EMBL/GenBank/DDBJ databases">
        <authorList>
            <person name="Seilhamer J.J."/>
        </authorList>
    </citation>
    <scope>NUCLEOTIDE SEQUENCE [LARGE SCALE GENOMIC DNA]</scope>
    <source>
        <strain evidence="1 2">CCBAU 10071</strain>
    </source>
</reference>
<dbReference type="Proteomes" id="UP000183174">
    <property type="component" value="Unassembled WGS sequence"/>
</dbReference>
<protein>
    <recommendedName>
        <fullName evidence="3">Cthe-2314-like HEPN domain-containing protein</fullName>
    </recommendedName>
</protein>
<evidence type="ECO:0000313" key="2">
    <source>
        <dbReference type="Proteomes" id="UP000183174"/>
    </source>
</evidence>
<name>A0A1C3XNS4_9BRAD</name>
<dbReference type="AlphaFoldDB" id="A0A1C3XNS4"/>
<proteinExistence type="predicted"/>
<sequence>MGRVEFRMLLLMDLINEAPLEALFDEYSGRTFADKIKIFKKWCDFGGVPDEHKATLQRLYKELDELRPIRNFLVHGETWEGAFKGKPRQPYRVGLVKKNLEYLDEFERADHGQNVFDVQQVRDATRRCVGIHQELAELHDAIAATAVPCEELGLGLN</sequence>
<gene>
    <name evidence="1" type="ORF">GA0061099_10952</name>
</gene>
<organism evidence="1 2">
    <name type="scientific">Bradyrhizobium yuanmingense</name>
    <dbReference type="NCBI Taxonomy" id="108015"/>
    <lineage>
        <taxon>Bacteria</taxon>
        <taxon>Pseudomonadati</taxon>
        <taxon>Pseudomonadota</taxon>
        <taxon>Alphaproteobacteria</taxon>
        <taxon>Hyphomicrobiales</taxon>
        <taxon>Nitrobacteraceae</taxon>
        <taxon>Bradyrhizobium</taxon>
    </lineage>
</organism>
<accession>A0A1C3XNS4</accession>
<dbReference type="EMBL" id="FMAE01000095">
    <property type="protein sequence ID" value="SCB53706.1"/>
    <property type="molecule type" value="Genomic_DNA"/>
</dbReference>
<evidence type="ECO:0000313" key="1">
    <source>
        <dbReference type="EMBL" id="SCB53706.1"/>
    </source>
</evidence>
<evidence type="ECO:0008006" key="3">
    <source>
        <dbReference type="Google" id="ProtNLM"/>
    </source>
</evidence>